<sequence>MAPCRQDQPKTIPSLRRGMVRPHNAAPPRPGPPSLLYVRVIHQLILGILLILTVTVDSGSSAATLTSSRSSSSSLCVIWGSIISRSPAGLNALHLCVCNLVTGKNEVLPPLPMDCFKKDGVRGYAILTADHRVCRNLSGGYNTFQVLLLSIHHDGHQVYLHRFSSATATASVVAIREIS</sequence>
<proteinExistence type="predicted"/>
<evidence type="ECO:0000256" key="1">
    <source>
        <dbReference type="SAM" id="MobiDB-lite"/>
    </source>
</evidence>
<reference evidence="2" key="1">
    <citation type="journal article" date="2009" name="Rice">
        <title>De Novo Next Generation Sequencing of Plant Genomes.</title>
        <authorList>
            <person name="Rounsley S."/>
            <person name="Marri P.R."/>
            <person name="Yu Y."/>
            <person name="He R."/>
            <person name="Sisneros N."/>
            <person name="Goicoechea J.L."/>
            <person name="Lee S.J."/>
            <person name="Angelova A."/>
            <person name="Kudrna D."/>
            <person name="Luo M."/>
            <person name="Affourtit J."/>
            <person name="Desany B."/>
            <person name="Knight J."/>
            <person name="Niazi F."/>
            <person name="Egholm M."/>
            <person name="Wing R.A."/>
        </authorList>
    </citation>
    <scope>NUCLEOTIDE SEQUENCE [LARGE SCALE GENOMIC DNA]</scope>
    <source>
        <strain evidence="2">cv. IRGC 105608</strain>
    </source>
</reference>
<keyword evidence="3" id="KW-1185">Reference proteome</keyword>
<dbReference type="Proteomes" id="UP000026960">
    <property type="component" value="Chromosome 8"/>
</dbReference>
<evidence type="ECO:0000313" key="2">
    <source>
        <dbReference type="EnsemblPlants" id="OBART08G05870.8"/>
    </source>
</evidence>
<name>A0A0D3GXD6_9ORYZ</name>
<dbReference type="Gramene" id="OBART08G05870.8">
    <property type="protein sequence ID" value="OBART08G05870.8"/>
    <property type="gene ID" value="OBART08G05870"/>
</dbReference>
<feature type="region of interest" description="Disordered" evidence="1">
    <location>
        <begin position="1"/>
        <end position="28"/>
    </location>
</feature>
<dbReference type="AlphaFoldDB" id="A0A0D3GXD6"/>
<dbReference type="EnsemblPlants" id="OBART08G05870.8">
    <property type="protein sequence ID" value="OBART08G05870.8"/>
    <property type="gene ID" value="OBART08G05870"/>
</dbReference>
<dbReference type="PANTHER" id="PTHR35828">
    <property type="entry name" value="OS08G0203800 PROTEIN-RELATED"/>
    <property type="match status" value="1"/>
</dbReference>
<dbReference type="PANTHER" id="PTHR35828:SF25">
    <property type="entry name" value="OS08G0203800 PROTEIN"/>
    <property type="match status" value="1"/>
</dbReference>
<organism evidence="2">
    <name type="scientific">Oryza barthii</name>
    <dbReference type="NCBI Taxonomy" id="65489"/>
    <lineage>
        <taxon>Eukaryota</taxon>
        <taxon>Viridiplantae</taxon>
        <taxon>Streptophyta</taxon>
        <taxon>Embryophyta</taxon>
        <taxon>Tracheophyta</taxon>
        <taxon>Spermatophyta</taxon>
        <taxon>Magnoliopsida</taxon>
        <taxon>Liliopsida</taxon>
        <taxon>Poales</taxon>
        <taxon>Poaceae</taxon>
        <taxon>BOP clade</taxon>
        <taxon>Oryzoideae</taxon>
        <taxon>Oryzeae</taxon>
        <taxon>Oryzinae</taxon>
        <taxon>Oryza</taxon>
    </lineage>
</organism>
<evidence type="ECO:0000313" key="3">
    <source>
        <dbReference type="Proteomes" id="UP000026960"/>
    </source>
</evidence>
<reference evidence="2" key="2">
    <citation type="submission" date="2015-03" db="UniProtKB">
        <authorList>
            <consortium name="EnsemblPlants"/>
        </authorList>
    </citation>
    <scope>IDENTIFICATION</scope>
</reference>
<accession>A0A0D3GXD6</accession>
<protein>
    <submittedName>
        <fullName evidence="2">Uncharacterized protein</fullName>
    </submittedName>
</protein>